<name>A0A7G1G9Z4_9BACT</name>
<gene>
    <name evidence="1" type="ORF">OSSY52_19780</name>
</gene>
<reference evidence="1 2" key="1">
    <citation type="submission" date="2018-06" db="EMBL/GenBank/DDBJ databases">
        <title>Genome sequencing of Oceanotoga sp. sy52.</title>
        <authorList>
            <person name="Mori K."/>
        </authorList>
    </citation>
    <scope>NUCLEOTIDE SEQUENCE [LARGE SCALE GENOMIC DNA]</scope>
    <source>
        <strain evidence="2">sy52</strain>
    </source>
</reference>
<dbReference type="EMBL" id="AP018712">
    <property type="protein sequence ID" value="BBE31837.1"/>
    <property type="molecule type" value="Genomic_DNA"/>
</dbReference>
<sequence>MIRLKMINLFKYMEWMEIELDNWKLKKDAPDYVKKEWEKYKKIDELKKIDIDIKNKNTP</sequence>
<protein>
    <submittedName>
        <fullName evidence="1">Uncharacterized protein</fullName>
    </submittedName>
</protein>
<evidence type="ECO:0000313" key="2">
    <source>
        <dbReference type="Proteomes" id="UP000516361"/>
    </source>
</evidence>
<dbReference type="InParanoid" id="A0A7G1G9Z4"/>
<keyword evidence="2" id="KW-1185">Reference proteome</keyword>
<proteinExistence type="predicted"/>
<evidence type="ECO:0000313" key="1">
    <source>
        <dbReference type="EMBL" id="BBE31837.1"/>
    </source>
</evidence>
<dbReference type="Proteomes" id="UP000516361">
    <property type="component" value="Chromosome"/>
</dbReference>
<dbReference type="RefSeq" id="WP_190614640.1">
    <property type="nucleotide sequence ID" value="NZ_AP018712.1"/>
</dbReference>
<dbReference type="AlphaFoldDB" id="A0A7G1G9Z4"/>
<accession>A0A7G1G9Z4</accession>
<organism evidence="1 2">
    <name type="scientific">Tepiditoga spiralis</name>
    <dbReference type="NCBI Taxonomy" id="2108365"/>
    <lineage>
        <taxon>Bacteria</taxon>
        <taxon>Thermotogati</taxon>
        <taxon>Thermotogota</taxon>
        <taxon>Thermotogae</taxon>
        <taxon>Petrotogales</taxon>
        <taxon>Petrotogaceae</taxon>
        <taxon>Tepiditoga</taxon>
    </lineage>
</organism>
<dbReference type="KEGG" id="ocy:OSSY52_19780"/>